<feature type="compositionally biased region" description="Basic and acidic residues" evidence="1">
    <location>
        <begin position="402"/>
        <end position="421"/>
    </location>
</feature>
<feature type="compositionally biased region" description="Basic and acidic residues" evidence="1">
    <location>
        <begin position="57"/>
        <end position="70"/>
    </location>
</feature>
<name>A0AAV6UM13_9ARAC</name>
<dbReference type="EMBL" id="JAFNEN010000341">
    <property type="protein sequence ID" value="KAG8185262.1"/>
    <property type="molecule type" value="Genomic_DNA"/>
</dbReference>
<comment type="caution">
    <text evidence="2">The sequence shown here is derived from an EMBL/GenBank/DDBJ whole genome shotgun (WGS) entry which is preliminary data.</text>
</comment>
<feature type="compositionally biased region" description="Basic residues" evidence="1">
    <location>
        <begin position="269"/>
        <end position="280"/>
    </location>
</feature>
<sequence>MASIGRWLYRLFARCLPCLKSTETEEKETENHGLILEIERRYREWKEIQKIESFWSRSEKKNQNNKPEEEQLRDDDEADPGIVKQSFPAFTTKQTLPAINGSSLLVSLPNEEKADDGKDESEQQEVEYPDILNPFANENEENEYPEELNPFADESDVEADPAEVNQCSPELAPELTPPAINGSSSTVPLPNEENTDDEKDESKQQEVEYPDSLNPFASEVDENQYPEELNPFADDAADTAKGNQSSPELAPELIPPVINGSSATSPLANKRKVKSFKKRRAPDPPVIERIIPNEESAPGVSKTLGSLPIIYKVRDYDEALNRFASKDEEATGDTTGKQSSLAQLTSSAIDGCSSLNVSSKGKNKGKSSKKRRAPDPPVIESKDSASSDIKSNQSSASSFHPGTEKSEAQKKSPALQDRKSP</sequence>
<dbReference type="AlphaFoldDB" id="A0AAV6UM13"/>
<evidence type="ECO:0000313" key="2">
    <source>
        <dbReference type="EMBL" id="KAG8185262.1"/>
    </source>
</evidence>
<accession>A0AAV6UM13</accession>
<protein>
    <submittedName>
        <fullName evidence="2">Uncharacterized protein</fullName>
    </submittedName>
</protein>
<proteinExistence type="predicted"/>
<feature type="compositionally biased region" description="Polar residues" evidence="1">
    <location>
        <begin position="88"/>
        <end position="105"/>
    </location>
</feature>
<feature type="compositionally biased region" description="Basic residues" evidence="1">
    <location>
        <begin position="361"/>
        <end position="372"/>
    </location>
</feature>
<evidence type="ECO:0000313" key="3">
    <source>
        <dbReference type="Proteomes" id="UP000827092"/>
    </source>
</evidence>
<evidence type="ECO:0000256" key="1">
    <source>
        <dbReference type="SAM" id="MobiDB-lite"/>
    </source>
</evidence>
<feature type="compositionally biased region" description="Acidic residues" evidence="1">
    <location>
        <begin position="117"/>
        <end position="128"/>
    </location>
</feature>
<keyword evidence="3" id="KW-1185">Reference proteome</keyword>
<dbReference type="Proteomes" id="UP000827092">
    <property type="component" value="Unassembled WGS sequence"/>
</dbReference>
<feature type="compositionally biased region" description="Polar residues" evidence="1">
    <location>
        <begin position="386"/>
        <end position="400"/>
    </location>
</feature>
<feature type="region of interest" description="Disordered" evidence="1">
    <location>
        <begin position="56"/>
        <end position="290"/>
    </location>
</feature>
<feature type="region of interest" description="Disordered" evidence="1">
    <location>
        <begin position="347"/>
        <end position="421"/>
    </location>
</feature>
<gene>
    <name evidence="2" type="ORF">JTE90_023875</name>
</gene>
<reference evidence="2 3" key="1">
    <citation type="journal article" date="2022" name="Nat. Ecol. Evol.">
        <title>A masculinizing supergene underlies an exaggerated male reproductive morph in a spider.</title>
        <authorList>
            <person name="Hendrickx F."/>
            <person name="De Corte Z."/>
            <person name="Sonet G."/>
            <person name="Van Belleghem S.M."/>
            <person name="Kostlbacher S."/>
            <person name="Vangestel C."/>
        </authorList>
    </citation>
    <scope>NUCLEOTIDE SEQUENCE [LARGE SCALE GENOMIC DNA]</scope>
    <source>
        <strain evidence="2">W744_W776</strain>
    </source>
</reference>
<organism evidence="2 3">
    <name type="scientific">Oedothorax gibbosus</name>
    <dbReference type="NCBI Taxonomy" id="931172"/>
    <lineage>
        <taxon>Eukaryota</taxon>
        <taxon>Metazoa</taxon>
        <taxon>Ecdysozoa</taxon>
        <taxon>Arthropoda</taxon>
        <taxon>Chelicerata</taxon>
        <taxon>Arachnida</taxon>
        <taxon>Araneae</taxon>
        <taxon>Araneomorphae</taxon>
        <taxon>Entelegynae</taxon>
        <taxon>Araneoidea</taxon>
        <taxon>Linyphiidae</taxon>
        <taxon>Erigoninae</taxon>
        <taxon>Oedothorax</taxon>
    </lineage>
</organism>